<keyword evidence="3" id="KW-1185">Reference proteome</keyword>
<proteinExistence type="predicted"/>
<dbReference type="Proteomes" id="UP000291334">
    <property type="component" value="Unassembled WGS sequence"/>
</dbReference>
<dbReference type="InterPro" id="IPR024973">
    <property type="entry name" value="ESPR"/>
</dbReference>
<evidence type="ECO:0000259" key="1">
    <source>
        <dbReference type="SMART" id="SM00912"/>
    </source>
</evidence>
<dbReference type="InterPro" id="IPR012334">
    <property type="entry name" value="Pectin_lyas_fold"/>
</dbReference>
<name>A0ABY1Z752_9GAMM</name>
<organism evidence="2 3">
    <name type="scientific">Phytopseudomonas dryadis</name>
    <dbReference type="NCBI Taxonomy" id="2487520"/>
    <lineage>
        <taxon>Bacteria</taxon>
        <taxon>Pseudomonadati</taxon>
        <taxon>Pseudomonadota</taxon>
        <taxon>Gammaproteobacteria</taxon>
        <taxon>Pseudomonadales</taxon>
        <taxon>Pseudomonadaceae</taxon>
        <taxon>Phytopseudomonas</taxon>
    </lineage>
</organism>
<reference evidence="2 3" key="1">
    <citation type="submission" date="2018-06" db="EMBL/GenBank/DDBJ databases">
        <title>Three novel Pseudomonas species isolated from symptomatic oak.</title>
        <authorList>
            <person name="Bueno-Gonzalez V."/>
            <person name="Brady C."/>
        </authorList>
    </citation>
    <scope>NUCLEOTIDE SEQUENCE [LARGE SCALE GENOMIC DNA]</scope>
    <source>
        <strain evidence="2 3">P26B</strain>
    </source>
</reference>
<protein>
    <submittedName>
        <fullName evidence="2">Adhesin</fullName>
    </submittedName>
</protein>
<dbReference type="Gene3D" id="2.160.20.10">
    <property type="entry name" value="Single-stranded right-handed beta-helix, Pectin lyase-like"/>
    <property type="match status" value="1"/>
</dbReference>
<feature type="domain" description="Filamentous haemagglutinin FhaB/tRNA nuclease CdiA-like TPS" evidence="1">
    <location>
        <begin position="91"/>
        <end position="210"/>
    </location>
</feature>
<dbReference type="InterPro" id="IPR025157">
    <property type="entry name" value="Hemagglutinin_rpt"/>
</dbReference>
<dbReference type="NCBIfam" id="TIGR01731">
    <property type="entry name" value="fil_hemag_20aa"/>
    <property type="match status" value="11"/>
</dbReference>
<evidence type="ECO:0000313" key="2">
    <source>
        <dbReference type="EMBL" id="TBV04362.1"/>
    </source>
</evidence>
<gene>
    <name evidence="2" type="ORF">DNK34_14430</name>
</gene>
<dbReference type="RefSeq" id="WP_131175736.1">
    <property type="nucleotide sequence ID" value="NZ_QJUM01000016.1"/>
</dbReference>
<dbReference type="Pfam" id="PF13018">
    <property type="entry name" value="ESPR"/>
    <property type="match status" value="1"/>
</dbReference>
<dbReference type="InterPro" id="IPR008638">
    <property type="entry name" value="FhaB/CdiA-like_TPS"/>
</dbReference>
<dbReference type="InterPro" id="IPR010069">
    <property type="entry name" value="CdiA_FHA1_rpt"/>
</dbReference>
<comment type="caution">
    <text evidence="2">The sequence shown here is derived from an EMBL/GenBank/DDBJ whole genome shotgun (WGS) entry which is preliminary data.</text>
</comment>
<dbReference type="SUPFAM" id="SSF51126">
    <property type="entry name" value="Pectin lyase-like"/>
    <property type="match status" value="1"/>
</dbReference>
<sequence>MNKHLHRVIFNKARGLLMVVAENVSSQGKSPGTREARSVGTGCTATLAPLRFAMMGALGLVSLAATPAWANGIVADPNAPGGQRPNVMESANGTPQVNIAAPSAAGVSRNTYNQFDVDGRGAILNNSATSSQTQLGGWIDGNPNLNGSARVILNEVNASNPSQLRGYVEVAGRRAEVIIANPAGITCDGCGFINAERSTLTTGRAQMEDGRITGYQVEGGTLSITGRGLDSRDSDYTDLIARSVEINAGIWANDLKVTAGRNQVSADNTQATALADDDSDKPEVAIDVAQLGGMYAGKIKLVGTEAGVGVRNAGQIGAMAGDVVIGADGKLQNLGTISSSGDTQLASTQAIDNAGSLYAKGDMTLSSQADIDNSGVVAAQGDTHLQAERVRSGRDSLLAAGIDAQGNSNGSANLEINARQVAANGQNHASGKLVVQGDSLDLSHSRTRAADLRLNAGNGDLDLSASQVDSTGALQASASGTLRSDAAKVGAEHLALAANRLSNVGGELLQTGTTASTLEAVDSLDNSAGRIASNAQTLNLKAQTLNNQGGKVEHAGDGSLALSAQRIDSTGGSLLSNGELRLSAQRAVLAEGHSQGRQVLIDSRELDNRNGTLLAVDDGTLEVRDAQRLDNSGGTIATSGEARLTTQELFNQGGELLAGRLLSLNAAYLRGNGRALSLGDLLLRQQGDMSLAGQVQANGKLDVEVGGTLSNAGQLQAGQSLLLRSAALDNARGAELSANQVDLRVNGQLVNRGLIDGQQVRVQADALHNLGTGQLYGDRLAVASRLLVNRDEAGRAATLAARERLDIGSQTLENREQALIFSAGDMAIGGTLDSDDRASGRADLLSNASATIESLGSLDLVVRELRNTNEHFSTTQVEVSREQLRDYQISGSPNRYRPDEISLHNSEVDYLTTPDGQRDNFNRYDYERTVSETRVLTSAPGQILAGGNLSFSGDSLLNDKSRIIAGGLLQVGAAQVTNIEADGQRVTNDTGTVTNFYRIQRKGRDRQGTNVTAYTPAPLIQDIDISPTELRGQTAVNGSNTQIATRHDTQVDPAVEVLLANGQDVADLVRSGGLNLALPSNNLYQTNPEGTRGYLVETDPRFASYRQWLSSDYMLERLRLDPALTQLRLGDGFYEQKLIREQIALLTGRRFLDGYADDEAQYRALLDNAVTLASEWDLVPGVALTAEQMAQLTSDIVWLVERSVTLANGESRKVLVPQVYVRVRDGDLNGNGALIAGQQLKLDLSGDLLNSGSIGGRSIVALTAQNIDNLGGRIQADRALLTARDDLNNVGGLIGARDDLMIEAGNDVNLSAVTRDSTSEQGTRTSLSRVAGLFVSGDAGTLRVSAGNDINLNAAQLLNAGQDGLTQLQAGRDLNLGTVSESHQQAVSWNASNWRNESSLGEVGSTVQGTGNLLLNAGQDLNARGATVRSEQGLVLAEAGRDIRIDAAEQQQFADEAHQFKGRSGLFSSKTTTLRDTVERTQAEGSTFSADQLYLNAGRDIGVRGSDLVSTRQTQLQGERDVDLMAASEYNQERHDQSVKKSGLFSGGGLSLTIGTQRQNVSDRSDGQSARASTLGSTAGNVIIEAGNAYRQTGSQVMTPTGDVNVLAQQIAITEAREIGRQEQETKFRQSGLSVGLNAPVITALQSTHRLVKATTEVEDDRMKALGGAMAALTAYNAGSGISAAVKEGDPSKAGGFGINISIGSSSSQSNTTYTADNAAGSSIQAGGDVTLVAAGAGEDSNILVRGSEIAAGRDATLIADNRIDLIAAQNQLARHSTESSRSASLGVGLNFGGQQNGLTFNAAVSRGRGQADGEDLIHHNSLVSAGDTALLISGGDTSIRGAQVTGASVKAQVGGDLLVESLQDTSTYASQQKNTGAGLSLCIPPFCVGTLVSGNLSLAKSRANGDYASVVEQSGIRAGDGGFDLKVQGNTDLKGAVIASTQAAIDAGTNRLVTGTLTTSDLENRASASARSNGIDLSSGMLTQGKYGLSKAVIGTALNNGDARDGDSGRTLAAISAGSIEIRDEQEQLDKTGQSAEQAIALLNRDVAGSHNGVERLDPKELEKQAEAERIIKNAVAVEAFKFSDDAYRTMFVKEHPMYEVMLDKDGKVMMENKKPVLRLLSDEEKLALKAGPDGRVRIGVNGIFNDADAAAIYAAQHNSSGGGPLYIVSFPKTSSTVAELMVAGYQKHLENEFWGLSNSTAEITELLKHYGTQGLELDAHSRGSMTVGNALEVLTSNNAAPGTLSETYLKFFGPAYNAEKAAGLLYQLSGGMQDSVSLENHRDDFVGSIIGGNPATFDQVGTGSTKVKEWLNMFSGSATVHSCYGNGGGKDGCGNYGKPNTVIIKASP</sequence>
<dbReference type="NCBIfam" id="TIGR01901">
    <property type="entry name" value="adhes_NPXG"/>
    <property type="match status" value="1"/>
</dbReference>
<accession>A0ABY1Z752</accession>
<evidence type="ECO:0000313" key="3">
    <source>
        <dbReference type="Proteomes" id="UP000291334"/>
    </source>
</evidence>
<dbReference type="Pfam" id="PF13332">
    <property type="entry name" value="Fil_haemagg_2"/>
    <property type="match status" value="3"/>
</dbReference>
<dbReference type="Pfam" id="PF05860">
    <property type="entry name" value="TPS"/>
    <property type="match status" value="1"/>
</dbReference>
<dbReference type="EMBL" id="QJUM01000016">
    <property type="protein sequence ID" value="TBV04362.1"/>
    <property type="molecule type" value="Genomic_DNA"/>
</dbReference>
<dbReference type="SMART" id="SM00912">
    <property type="entry name" value="Haemagg_act"/>
    <property type="match status" value="1"/>
</dbReference>
<dbReference type="InterPro" id="IPR011050">
    <property type="entry name" value="Pectin_lyase_fold/virulence"/>
</dbReference>